<sequence length="567" mass="62966">MILIFSLTACGGKGGGASDDPNLGKYIGEEYSSDGSDWYSIDDVLEGESYIELKDGGKGVFCLGGDATDIKWTLENGTLKMTRDSLESNGTLKDGMITLTDLWGNDTVTITFQKEGDSEAAATGDALLDWWNGDWYGWWKMSGCSGGYEDMEGEWWDVCGSIDIGADKTGTVKLWDEDYSKDDPMAEASVTLSTSGTGEHGTLTSESGYFTDVDLEHADWIIDPGLEDYEDLIRIDGWYESGDDEFYYEIYLRPWGTAWDDMEEDSWPALYSSWYVPLIEAGKSMPDAVGADMPADSGNAGTAAGTSAPDGTGIVTEEQVQKGYVWMNEVNNNIFDTTYEEIADYFGVEGKFVKEEYSDHMKRNQRYYKWISKDNENHFIYVNFAEKEPNVFTVSAYNTSGFSGTEAIEKYLDTVKAEAAEANKASVASEGTKDFSATVTQFAHDDVLVKITTKIPKSGWSYDEGKKCLVENDDPTAFGAGSIRFEVRAKVEDFDYYKKDFENYQDIADRKIGGITFHGRTYKHIGYDWIEYVAQIDDGRALSIGLRKLDCVPGTAPDVILSSMTIK</sequence>
<proteinExistence type="predicted"/>
<protein>
    <recommendedName>
        <fullName evidence="3">Lipoprotein</fullName>
    </recommendedName>
</protein>
<dbReference type="EMBL" id="JACOPK010000006">
    <property type="protein sequence ID" value="MBC5695792.1"/>
    <property type="molecule type" value="Genomic_DNA"/>
</dbReference>
<comment type="caution">
    <text evidence="1">The sequence shown here is derived from an EMBL/GenBank/DDBJ whole genome shotgun (WGS) entry which is preliminary data.</text>
</comment>
<evidence type="ECO:0000313" key="2">
    <source>
        <dbReference type="Proteomes" id="UP000641741"/>
    </source>
</evidence>
<keyword evidence="2" id="KW-1185">Reference proteome</keyword>
<organism evidence="1 2">
    <name type="scientific">Agathobaculum hominis</name>
    <dbReference type="NCBI Taxonomy" id="2763014"/>
    <lineage>
        <taxon>Bacteria</taxon>
        <taxon>Bacillati</taxon>
        <taxon>Bacillota</taxon>
        <taxon>Clostridia</taxon>
        <taxon>Eubacteriales</taxon>
        <taxon>Butyricicoccaceae</taxon>
        <taxon>Agathobaculum</taxon>
    </lineage>
</organism>
<dbReference type="Proteomes" id="UP000641741">
    <property type="component" value="Unassembled WGS sequence"/>
</dbReference>
<gene>
    <name evidence="1" type="ORF">H8S02_07515</name>
</gene>
<dbReference type="RefSeq" id="WP_186970005.1">
    <property type="nucleotide sequence ID" value="NZ_JACOPK010000006.1"/>
</dbReference>
<reference evidence="1 2" key="1">
    <citation type="submission" date="2020-08" db="EMBL/GenBank/DDBJ databases">
        <title>Genome public.</title>
        <authorList>
            <person name="Liu C."/>
            <person name="Sun Q."/>
        </authorList>
    </citation>
    <scope>NUCLEOTIDE SEQUENCE [LARGE SCALE GENOMIC DNA]</scope>
    <source>
        <strain evidence="1 2">M2</strain>
    </source>
</reference>
<evidence type="ECO:0000313" key="1">
    <source>
        <dbReference type="EMBL" id="MBC5695792.1"/>
    </source>
</evidence>
<accession>A0ABR7GNB4</accession>
<evidence type="ECO:0008006" key="3">
    <source>
        <dbReference type="Google" id="ProtNLM"/>
    </source>
</evidence>
<name>A0ABR7GNB4_9FIRM</name>